<gene>
    <name evidence="2" type="ORF">PATL70BA_2396</name>
</gene>
<dbReference type="NCBIfam" id="NF002696">
    <property type="entry name" value="PRK02487.1-5"/>
    <property type="match status" value="1"/>
</dbReference>
<dbReference type="InterPro" id="IPR038084">
    <property type="entry name" value="PduO/GlcC-like_sf"/>
</dbReference>
<reference evidence="2 3" key="1">
    <citation type="submission" date="2018-09" db="EMBL/GenBank/DDBJ databases">
        <authorList>
            <person name="Postec A."/>
        </authorList>
    </citation>
    <scope>NUCLEOTIDE SEQUENCE [LARGE SCALE GENOMIC DNA]</scope>
    <source>
        <strain evidence="2">70B-A</strain>
    </source>
</reference>
<name>A0A3P7PYR3_9FIRM</name>
<sequence length="165" mass="19114">MDGTKISNMDYDQRLSQLENEHSSLRFETFNSDTAVTIGLRLLERAKEEKLSITIDICKGKQQLFHCALEGTNEENDRWVIRKNRVALKFQKSSYYISLLLKSNNTTIEEYYHLDSEDYAPYGGAYPIMDMEGVVLGTITVSGLPDHEDHRVVTETLKWFLNKKR</sequence>
<dbReference type="PANTHER" id="PTHR28255">
    <property type="match status" value="1"/>
</dbReference>
<keyword evidence="1" id="KW-0175">Coiled coil</keyword>
<feature type="coiled-coil region" evidence="1">
    <location>
        <begin position="1"/>
        <end position="28"/>
    </location>
</feature>
<dbReference type="Gene3D" id="3.30.450.150">
    <property type="entry name" value="Haem-degrading domain"/>
    <property type="match status" value="1"/>
</dbReference>
<dbReference type="PIRSF" id="PIRSF008757">
    <property type="entry name" value="UCP008757"/>
    <property type="match status" value="1"/>
</dbReference>
<protein>
    <submittedName>
        <fullName evidence="2">Uncharacterized protein</fullName>
    </submittedName>
</protein>
<keyword evidence="3" id="KW-1185">Reference proteome</keyword>
<evidence type="ECO:0000313" key="3">
    <source>
        <dbReference type="Proteomes" id="UP000279029"/>
    </source>
</evidence>
<dbReference type="EMBL" id="LR130778">
    <property type="protein sequence ID" value="VDN48291.1"/>
    <property type="molecule type" value="Genomic_DNA"/>
</dbReference>
<dbReference type="InterPro" id="IPR010371">
    <property type="entry name" value="YBR137W-like"/>
</dbReference>
<dbReference type="PANTHER" id="PTHR28255:SF1">
    <property type="entry name" value="UPF0303 PROTEIN YBR137W"/>
    <property type="match status" value="1"/>
</dbReference>
<organism evidence="2 3">
    <name type="scientific">Petrocella atlantisensis</name>
    <dbReference type="NCBI Taxonomy" id="2173034"/>
    <lineage>
        <taxon>Bacteria</taxon>
        <taxon>Bacillati</taxon>
        <taxon>Bacillota</taxon>
        <taxon>Clostridia</taxon>
        <taxon>Lachnospirales</taxon>
        <taxon>Vallitaleaceae</taxon>
        <taxon>Petrocella</taxon>
    </lineage>
</organism>
<dbReference type="SUPFAM" id="SSF143744">
    <property type="entry name" value="GlcG-like"/>
    <property type="match status" value="1"/>
</dbReference>
<accession>A0A3P7PYR3</accession>
<dbReference type="Pfam" id="PF03928">
    <property type="entry name" value="HbpS-like"/>
    <property type="match status" value="1"/>
</dbReference>
<dbReference type="AlphaFoldDB" id="A0A3P7PYR3"/>
<dbReference type="InterPro" id="IPR005624">
    <property type="entry name" value="PduO/GlcC-like"/>
</dbReference>
<dbReference type="Proteomes" id="UP000279029">
    <property type="component" value="Chromosome"/>
</dbReference>
<evidence type="ECO:0000256" key="1">
    <source>
        <dbReference type="SAM" id="Coils"/>
    </source>
</evidence>
<dbReference type="RefSeq" id="WP_243115908.1">
    <property type="nucleotide sequence ID" value="NZ_LR130778.1"/>
</dbReference>
<dbReference type="KEGG" id="cbar:PATL70BA_2396"/>
<evidence type="ECO:0000313" key="2">
    <source>
        <dbReference type="EMBL" id="VDN48291.1"/>
    </source>
</evidence>
<proteinExistence type="predicted"/>